<proteinExistence type="predicted"/>
<keyword evidence="3" id="KW-1185">Reference proteome</keyword>
<sequence>MENPDLNVNNAAVELEKTDHLLKAFSKKNKADRKKAGGTPYKERLEERIAKCHALIGQSTMNSNALTLPGSPNDSPIIPGGGPQHSEQLSKEVLDARAAAAAAAAQQNPAIGSALNDLELPPSKRSRANNGQPMHRKIIEEDPIDVIANSINARMISTFTTAWRTYETVLQKVNPSTTAEGFEDLYEAAIDIIDQVGKVVEDLGLSYAELKWNVEYMDGGPVKVSDLIALRHWLIASGIMVGDIQPAPAGAKEVKKVSTEPKIKILVNGKKRTMTSAMMTEARTNPKMFPGCVEAGMKTVAAIFTNRSGRKKCVSCDSIRGKALDSKPIPPPSDGPFLADCKCPLRGAALELWMIKMTAHMEGIPQRGVDDIKNKRLALNPDTLKLIAGAVQAVSGHEVETLLEPEVTRLELTVHWALKELTLIADHNDSQYAASFRHLLTRFKETMVAWEKEE</sequence>
<evidence type="ECO:0000313" key="3">
    <source>
        <dbReference type="Proteomes" id="UP001218188"/>
    </source>
</evidence>
<feature type="region of interest" description="Disordered" evidence="1">
    <location>
        <begin position="113"/>
        <end position="135"/>
    </location>
</feature>
<dbReference type="AlphaFoldDB" id="A0AAD6SA02"/>
<name>A0AAD6SA02_9AGAR</name>
<comment type="caution">
    <text evidence="2">The sequence shown here is derived from an EMBL/GenBank/DDBJ whole genome shotgun (WGS) entry which is preliminary data.</text>
</comment>
<reference evidence="2" key="1">
    <citation type="submission" date="2023-03" db="EMBL/GenBank/DDBJ databases">
        <title>Massive genome expansion in bonnet fungi (Mycena s.s.) driven by repeated elements and novel gene families across ecological guilds.</title>
        <authorList>
            <consortium name="Lawrence Berkeley National Laboratory"/>
            <person name="Harder C.B."/>
            <person name="Miyauchi S."/>
            <person name="Viragh M."/>
            <person name="Kuo A."/>
            <person name="Thoen E."/>
            <person name="Andreopoulos B."/>
            <person name="Lu D."/>
            <person name="Skrede I."/>
            <person name="Drula E."/>
            <person name="Henrissat B."/>
            <person name="Morin E."/>
            <person name="Kohler A."/>
            <person name="Barry K."/>
            <person name="LaButti K."/>
            <person name="Morin E."/>
            <person name="Salamov A."/>
            <person name="Lipzen A."/>
            <person name="Mereny Z."/>
            <person name="Hegedus B."/>
            <person name="Baldrian P."/>
            <person name="Stursova M."/>
            <person name="Weitz H."/>
            <person name="Taylor A."/>
            <person name="Grigoriev I.V."/>
            <person name="Nagy L.G."/>
            <person name="Martin F."/>
            <person name="Kauserud H."/>
        </authorList>
    </citation>
    <scope>NUCLEOTIDE SEQUENCE</scope>
    <source>
        <strain evidence="2">CBHHK200</strain>
    </source>
</reference>
<feature type="region of interest" description="Disordered" evidence="1">
    <location>
        <begin position="63"/>
        <end position="87"/>
    </location>
</feature>
<organism evidence="2 3">
    <name type="scientific">Mycena alexandri</name>
    <dbReference type="NCBI Taxonomy" id="1745969"/>
    <lineage>
        <taxon>Eukaryota</taxon>
        <taxon>Fungi</taxon>
        <taxon>Dikarya</taxon>
        <taxon>Basidiomycota</taxon>
        <taxon>Agaricomycotina</taxon>
        <taxon>Agaricomycetes</taxon>
        <taxon>Agaricomycetidae</taxon>
        <taxon>Agaricales</taxon>
        <taxon>Marasmiineae</taxon>
        <taxon>Mycenaceae</taxon>
        <taxon>Mycena</taxon>
    </lineage>
</organism>
<dbReference type="Proteomes" id="UP001218188">
    <property type="component" value="Unassembled WGS sequence"/>
</dbReference>
<dbReference type="EMBL" id="JARJCM010000209">
    <property type="protein sequence ID" value="KAJ7022450.1"/>
    <property type="molecule type" value="Genomic_DNA"/>
</dbReference>
<accession>A0AAD6SA02</accession>
<evidence type="ECO:0000256" key="1">
    <source>
        <dbReference type="SAM" id="MobiDB-lite"/>
    </source>
</evidence>
<feature type="compositionally biased region" description="Polar residues" evidence="1">
    <location>
        <begin position="63"/>
        <end position="74"/>
    </location>
</feature>
<protein>
    <submittedName>
        <fullName evidence="2">Uncharacterized protein</fullName>
    </submittedName>
</protein>
<evidence type="ECO:0000313" key="2">
    <source>
        <dbReference type="EMBL" id="KAJ7022450.1"/>
    </source>
</evidence>
<gene>
    <name evidence="2" type="ORF">C8F04DRAFT_1402352</name>
</gene>